<reference evidence="1 2" key="1">
    <citation type="submission" date="2024-11" db="EMBL/GenBank/DDBJ databases">
        <title>Chromosome-level genome assembly of the freshwater bivalve Anodonta woodiana.</title>
        <authorList>
            <person name="Chen X."/>
        </authorList>
    </citation>
    <scope>NUCLEOTIDE SEQUENCE [LARGE SCALE GENOMIC DNA]</scope>
    <source>
        <strain evidence="1">MN2024</strain>
        <tissue evidence="1">Gills</tissue>
    </source>
</reference>
<sequence length="87" mass="8881">IAQCNYHVTTGFKSTVYVEKGATDTVFQIAALTSSNATAAGCTVPQDGITNLYTSTFTLDPTGATVNPFACGTGNAFKISYASGGSN</sequence>
<accession>A0ABD3W7R7</accession>
<name>A0ABD3W7R7_SINWO</name>
<dbReference type="EMBL" id="JBJQND010000008">
    <property type="protein sequence ID" value="KAL3868777.1"/>
    <property type="molecule type" value="Genomic_DNA"/>
</dbReference>
<dbReference type="Proteomes" id="UP001634394">
    <property type="component" value="Unassembled WGS sequence"/>
</dbReference>
<organism evidence="1 2">
    <name type="scientific">Sinanodonta woodiana</name>
    <name type="common">Chinese pond mussel</name>
    <name type="synonym">Anodonta woodiana</name>
    <dbReference type="NCBI Taxonomy" id="1069815"/>
    <lineage>
        <taxon>Eukaryota</taxon>
        <taxon>Metazoa</taxon>
        <taxon>Spiralia</taxon>
        <taxon>Lophotrochozoa</taxon>
        <taxon>Mollusca</taxon>
        <taxon>Bivalvia</taxon>
        <taxon>Autobranchia</taxon>
        <taxon>Heteroconchia</taxon>
        <taxon>Palaeoheterodonta</taxon>
        <taxon>Unionida</taxon>
        <taxon>Unionoidea</taxon>
        <taxon>Unionidae</taxon>
        <taxon>Unioninae</taxon>
        <taxon>Sinanodonta</taxon>
    </lineage>
</organism>
<gene>
    <name evidence="1" type="ORF">ACJMK2_041540</name>
</gene>
<evidence type="ECO:0000313" key="1">
    <source>
        <dbReference type="EMBL" id="KAL3868777.1"/>
    </source>
</evidence>
<comment type="caution">
    <text evidence="1">The sequence shown here is derived from an EMBL/GenBank/DDBJ whole genome shotgun (WGS) entry which is preliminary data.</text>
</comment>
<keyword evidence="2" id="KW-1185">Reference proteome</keyword>
<evidence type="ECO:0000313" key="2">
    <source>
        <dbReference type="Proteomes" id="UP001634394"/>
    </source>
</evidence>
<dbReference type="AlphaFoldDB" id="A0ABD3W7R7"/>
<feature type="non-terminal residue" evidence="1">
    <location>
        <position position="1"/>
    </location>
</feature>
<protein>
    <submittedName>
        <fullName evidence="1">Uncharacterized protein</fullName>
    </submittedName>
</protein>
<feature type="non-terminal residue" evidence="1">
    <location>
        <position position="87"/>
    </location>
</feature>
<proteinExistence type="predicted"/>